<dbReference type="InterPro" id="IPR041180">
    <property type="entry name" value="Nmad2"/>
</dbReference>
<name>A0A172WNW9_STUST</name>
<evidence type="ECO:0000259" key="2">
    <source>
        <dbReference type="Pfam" id="PF18753"/>
    </source>
</evidence>
<feature type="region of interest" description="Disordered" evidence="1">
    <location>
        <begin position="199"/>
        <end position="221"/>
    </location>
</feature>
<accession>A0A172WNW9</accession>
<dbReference type="RefSeq" id="WP_064481096.1">
    <property type="nucleotide sequence ID" value="NZ_CP015641.1"/>
</dbReference>
<evidence type="ECO:0000256" key="1">
    <source>
        <dbReference type="SAM" id="MobiDB-lite"/>
    </source>
</evidence>
<dbReference type="Proteomes" id="UP000077787">
    <property type="component" value="Chromosome"/>
</dbReference>
<organism evidence="3 4">
    <name type="scientific">Stutzerimonas stutzeri</name>
    <name type="common">Pseudomonas stutzeri</name>
    <dbReference type="NCBI Taxonomy" id="316"/>
    <lineage>
        <taxon>Bacteria</taxon>
        <taxon>Pseudomonadati</taxon>
        <taxon>Pseudomonadota</taxon>
        <taxon>Gammaproteobacteria</taxon>
        <taxon>Pseudomonadales</taxon>
        <taxon>Pseudomonadaceae</taxon>
        <taxon>Stutzerimonas</taxon>
    </lineage>
</organism>
<gene>
    <name evidence="3" type="ORF">PS273GM_07645</name>
</gene>
<dbReference type="OrthoDB" id="2080678at2"/>
<feature type="domain" description="Nucleotide modification associated" evidence="2">
    <location>
        <begin position="2"/>
        <end position="208"/>
    </location>
</feature>
<evidence type="ECO:0000313" key="4">
    <source>
        <dbReference type="Proteomes" id="UP000077787"/>
    </source>
</evidence>
<dbReference type="Pfam" id="PF18753">
    <property type="entry name" value="Nmad2"/>
    <property type="match status" value="1"/>
</dbReference>
<proteinExistence type="predicted"/>
<reference evidence="3 4" key="1">
    <citation type="submission" date="2016-05" db="EMBL/GenBank/DDBJ databases">
        <title>Genome sequence of Pseudomonas stutzeri 273 and identification of the exopolysaccharide biosynthesis locus.</title>
        <authorList>
            <person name="Wu S."/>
            <person name="Sun C."/>
        </authorList>
    </citation>
    <scope>NUCLEOTIDE SEQUENCE [LARGE SCALE GENOMIC DNA]</scope>
    <source>
        <strain evidence="3 4">273</strain>
    </source>
</reference>
<dbReference type="EMBL" id="CP015641">
    <property type="protein sequence ID" value="ANF25036.1"/>
    <property type="molecule type" value="Genomic_DNA"/>
</dbReference>
<dbReference type="AlphaFoldDB" id="A0A172WNW9"/>
<evidence type="ECO:0000313" key="3">
    <source>
        <dbReference type="EMBL" id="ANF25036.1"/>
    </source>
</evidence>
<sequence length="221" mass="24834">MRLFSYKMIHDTGFAPNPFGHTLTLATCKPQIRRSKKQGDWIAGFTSKALTGDRVGEERLIYLMQVGKKLHLRDYYSDPLFQDKIPNLGKSGPIPKAGDNIYRPLMPGAFEPAHFEQVPNPNHWDTGADAPSPFDLRRDLSGQYALIADEFYYFGAQAISLPEAVRPALPRGQSAHGIQSSEELAERFISFIRSRYQPGRHGHPTHWPKDELASMSKCGGH</sequence>
<protein>
    <recommendedName>
        <fullName evidence="2">Nucleotide modification associated domain-containing protein</fullName>
    </recommendedName>
</protein>